<feature type="transmembrane region" description="Helical" evidence="3">
    <location>
        <begin position="255"/>
        <end position="279"/>
    </location>
</feature>
<sequence length="657" mass="72939">MGSLPNLRELDVGNEDHKCAAYRRHVKCHLRAPLQVKGTQNSHGTHCGIRHTRSVGNYNAVNTDARSDKCNHYFTTEVDVLAYSPASNRSVRSCCTLHHSMNNHFLIRRSSKQHRDSMSSSGGASSVRRLIAIVRSTPSKTGPIYSRRILFRNFAALCLSHTMITAAFIPLFTLQGSLSIWWLQPDFSAITQVFQPNLEIGSLLLTCLFATGSISALGSLFLVNRVGTNWSLILSYCGTCVFIGLHLYPNAYTLIPAYLFMGVWLGPLVEARITCLMALSTKLSFVMTEQEMGEIDFSHGLRKTEVVVHKLSRGLQIAQDFGFIIGNMATSLLIWYTAKPDSTESLLYSMFPMDSNGERVCGSAVCPLPFNYDAMKITYDQYNMSSPYQPLGISCRTNTILISVFLGFCVMGVTVTATFMDHIKVSVQKETPFRTACGSTLRLIQDTFKDHRIQLVAPLYIFIGLEQGFMYTVFSKSYVACALGVKSISLVFLSLGVLQSIAAFTLSMILQHIRRHIIIAVGFVFQSCLLLVLIIWKPSRDDPALFYVVPAAWGVCNAIWDTLSFSKSAKATPMNSAGEFSIRVLHAHHEHSQVKPGAHAVDCPGSHIPSEPDGEQEKPYESGFHKSEQNKSRSRNGLPLGRVVRLMSSLMLNPFIL</sequence>
<evidence type="ECO:0000256" key="1">
    <source>
        <dbReference type="ARBA" id="ARBA00009172"/>
    </source>
</evidence>
<feature type="compositionally biased region" description="Basic and acidic residues" evidence="2">
    <location>
        <begin position="615"/>
        <end position="631"/>
    </location>
</feature>
<dbReference type="GO" id="GO:0043266">
    <property type="term" value="P:regulation of potassium ion transport"/>
    <property type="evidence" value="ECO:0007669"/>
    <property type="project" value="TreeGrafter"/>
</dbReference>
<protein>
    <submittedName>
        <fullName evidence="4">Uncharacterized protein</fullName>
    </submittedName>
</protein>
<feature type="transmembrane region" description="Helical" evidence="3">
    <location>
        <begin position="203"/>
        <end position="223"/>
    </location>
</feature>
<evidence type="ECO:0000256" key="2">
    <source>
        <dbReference type="SAM" id="MobiDB-lite"/>
    </source>
</evidence>
<feature type="transmembrane region" description="Helical" evidence="3">
    <location>
        <begin position="455"/>
        <end position="475"/>
    </location>
</feature>
<evidence type="ECO:0000313" key="4">
    <source>
        <dbReference type="EMBL" id="CAB0010692.1"/>
    </source>
</evidence>
<feature type="region of interest" description="Disordered" evidence="2">
    <location>
        <begin position="596"/>
        <end position="636"/>
    </location>
</feature>
<dbReference type="InterPro" id="IPR036259">
    <property type="entry name" value="MFS_trans_sf"/>
</dbReference>
<feature type="transmembrane region" description="Helical" evidence="3">
    <location>
        <begin position="487"/>
        <end position="510"/>
    </location>
</feature>
<dbReference type="InterPro" id="IPR051951">
    <property type="entry name" value="UNC-93_regulatory"/>
</dbReference>
<dbReference type="OrthoDB" id="10010517at2759"/>
<dbReference type="EMBL" id="CADCXU010023136">
    <property type="protein sequence ID" value="CAB0010692.1"/>
    <property type="molecule type" value="Genomic_DNA"/>
</dbReference>
<feature type="transmembrane region" description="Helical" evidence="3">
    <location>
        <begin position="321"/>
        <end position="338"/>
    </location>
</feature>
<accession>A0A6H5H4W8</accession>
<feature type="transmembrane region" description="Helical" evidence="3">
    <location>
        <begin position="154"/>
        <end position="183"/>
    </location>
</feature>
<dbReference type="GO" id="GO:0006937">
    <property type="term" value="P:regulation of muscle contraction"/>
    <property type="evidence" value="ECO:0007669"/>
    <property type="project" value="TreeGrafter"/>
</dbReference>
<feature type="transmembrane region" description="Helical" evidence="3">
    <location>
        <begin position="400"/>
        <end position="420"/>
    </location>
</feature>
<reference evidence="4 5" key="1">
    <citation type="submission" date="2020-02" db="EMBL/GenBank/DDBJ databases">
        <authorList>
            <person name="Ferguson B K."/>
        </authorList>
    </citation>
    <scope>NUCLEOTIDE SEQUENCE [LARGE SCALE GENOMIC DNA]</scope>
</reference>
<dbReference type="Proteomes" id="UP000479000">
    <property type="component" value="Unassembled WGS sequence"/>
</dbReference>
<comment type="similarity">
    <text evidence="1">Belongs to the unc-93 family.</text>
</comment>
<dbReference type="PANTHER" id="PTHR19444:SF11">
    <property type="entry name" value="UNC93-LIKE PROTEIN"/>
    <property type="match status" value="1"/>
</dbReference>
<evidence type="ECO:0000313" key="5">
    <source>
        <dbReference type="Proteomes" id="UP000479000"/>
    </source>
</evidence>
<feature type="transmembrane region" description="Helical" evidence="3">
    <location>
        <begin position="517"/>
        <end position="538"/>
    </location>
</feature>
<keyword evidence="3" id="KW-0472">Membrane</keyword>
<dbReference type="GO" id="GO:0005886">
    <property type="term" value="C:plasma membrane"/>
    <property type="evidence" value="ECO:0007669"/>
    <property type="project" value="TreeGrafter"/>
</dbReference>
<proteinExistence type="inferred from homology"/>
<name>A0A6H5H4W8_9HEMI</name>
<dbReference type="SUPFAM" id="SSF103473">
    <property type="entry name" value="MFS general substrate transporter"/>
    <property type="match status" value="1"/>
</dbReference>
<dbReference type="GO" id="GO:0015459">
    <property type="term" value="F:potassium channel regulator activity"/>
    <property type="evidence" value="ECO:0007669"/>
    <property type="project" value="TreeGrafter"/>
</dbReference>
<dbReference type="GO" id="GO:0055120">
    <property type="term" value="C:striated muscle dense body"/>
    <property type="evidence" value="ECO:0007669"/>
    <property type="project" value="TreeGrafter"/>
</dbReference>
<dbReference type="AlphaFoldDB" id="A0A6H5H4W8"/>
<feature type="transmembrane region" description="Helical" evidence="3">
    <location>
        <begin position="230"/>
        <end position="249"/>
    </location>
</feature>
<keyword evidence="3" id="KW-1133">Transmembrane helix</keyword>
<keyword evidence="5" id="KW-1185">Reference proteome</keyword>
<gene>
    <name evidence="4" type="ORF">NTEN_LOCUS15718</name>
</gene>
<keyword evidence="3" id="KW-0812">Transmembrane</keyword>
<evidence type="ECO:0000256" key="3">
    <source>
        <dbReference type="SAM" id="Phobius"/>
    </source>
</evidence>
<dbReference type="PANTHER" id="PTHR19444">
    <property type="entry name" value="UNC-93 RELATED"/>
    <property type="match status" value="1"/>
</dbReference>
<organism evidence="4 5">
    <name type="scientific">Nesidiocoris tenuis</name>
    <dbReference type="NCBI Taxonomy" id="355587"/>
    <lineage>
        <taxon>Eukaryota</taxon>
        <taxon>Metazoa</taxon>
        <taxon>Ecdysozoa</taxon>
        <taxon>Arthropoda</taxon>
        <taxon>Hexapoda</taxon>
        <taxon>Insecta</taxon>
        <taxon>Pterygota</taxon>
        <taxon>Neoptera</taxon>
        <taxon>Paraneoptera</taxon>
        <taxon>Hemiptera</taxon>
        <taxon>Heteroptera</taxon>
        <taxon>Panheteroptera</taxon>
        <taxon>Cimicomorpha</taxon>
        <taxon>Miridae</taxon>
        <taxon>Dicyphina</taxon>
        <taxon>Nesidiocoris</taxon>
    </lineage>
</organism>